<comment type="caution">
    <text evidence="2">The sequence shown here is derived from an EMBL/GenBank/DDBJ whole genome shotgun (WGS) entry which is preliminary data.</text>
</comment>
<proteinExistence type="predicted"/>
<accession>A0A2S6H102</accession>
<gene>
    <name evidence="2" type="ORF">CLV40_101286</name>
</gene>
<evidence type="ECO:0000313" key="3">
    <source>
        <dbReference type="Proteomes" id="UP000239203"/>
    </source>
</evidence>
<dbReference type="EMBL" id="PTIX01000001">
    <property type="protein sequence ID" value="PPK71100.1"/>
    <property type="molecule type" value="Genomic_DNA"/>
</dbReference>
<dbReference type="InterPro" id="IPR011600">
    <property type="entry name" value="Pept_C14_caspase"/>
</dbReference>
<dbReference type="Proteomes" id="UP000239203">
    <property type="component" value="Unassembled WGS sequence"/>
</dbReference>
<dbReference type="Gene3D" id="3.40.50.1460">
    <property type="match status" value="1"/>
</dbReference>
<dbReference type="InterPro" id="IPR029030">
    <property type="entry name" value="Caspase-like_dom_sf"/>
</dbReference>
<organism evidence="2 3">
    <name type="scientific">Actinokineospora auranticolor</name>
    <dbReference type="NCBI Taxonomy" id="155976"/>
    <lineage>
        <taxon>Bacteria</taxon>
        <taxon>Bacillati</taxon>
        <taxon>Actinomycetota</taxon>
        <taxon>Actinomycetes</taxon>
        <taxon>Pseudonocardiales</taxon>
        <taxon>Pseudonocardiaceae</taxon>
        <taxon>Actinokineospora</taxon>
    </lineage>
</organism>
<dbReference type="RefSeq" id="WP_181043259.1">
    <property type="nucleotide sequence ID" value="NZ_CP154825.1"/>
</dbReference>
<feature type="domain" description="Peptidase C14 caspase" evidence="1">
    <location>
        <begin position="13"/>
        <end position="233"/>
    </location>
</feature>
<dbReference type="GO" id="GO:0006508">
    <property type="term" value="P:proteolysis"/>
    <property type="evidence" value="ECO:0007669"/>
    <property type="project" value="InterPro"/>
</dbReference>
<keyword evidence="3" id="KW-1185">Reference proteome</keyword>
<dbReference type="SUPFAM" id="SSF52129">
    <property type="entry name" value="Caspase-like"/>
    <property type="match status" value="1"/>
</dbReference>
<evidence type="ECO:0000313" key="2">
    <source>
        <dbReference type="EMBL" id="PPK71100.1"/>
    </source>
</evidence>
<name>A0A2S6H102_9PSEU</name>
<dbReference type="AlphaFoldDB" id="A0A2S6H102"/>
<dbReference type="Pfam" id="PF00656">
    <property type="entry name" value="Peptidase_C14"/>
    <property type="match status" value="1"/>
</dbReference>
<evidence type="ECO:0000259" key="1">
    <source>
        <dbReference type="Pfam" id="PF00656"/>
    </source>
</evidence>
<sequence length="375" mass="40647">MTFFDQPGDGPRTHALVIGVGRYPHCEPGSGHAHLEAALARRFGGLTAPPASAVRVAEWLVTAQRADPIAPLGSVELLASDTPGTDAPTFEAVRAAFDRWYARCDSHEDNVALFFFSGHGCAGTHQLALLEDLGAVSHRFFANAIDIDRFVDAMAKCRARTQCFFVDACRTTPPELLTMSGVDTNVLLQPSVHRRAREMCTIFATEPQTEALGVAGGTTIFTEALLAALDGAAAVRRDATGPWCVETGRIAPAVNSLLAWQGERRQRCSPRTEGTGSQIRQLPADPRVPFQLGCDPREALGVAELCLRDPRGGPEQRRGPRPALWQGTGTAGIRTLCAEFPGGEYEPTVEYFALAPPHLRFDLPVTRREEHHGHR</sequence>
<protein>
    <submittedName>
        <fullName evidence="2">Caspase domain-containing protein</fullName>
    </submittedName>
</protein>
<reference evidence="2 3" key="1">
    <citation type="submission" date="2018-02" db="EMBL/GenBank/DDBJ databases">
        <title>Genomic Encyclopedia of Archaeal and Bacterial Type Strains, Phase II (KMG-II): from individual species to whole genera.</title>
        <authorList>
            <person name="Goeker M."/>
        </authorList>
    </citation>
    <scope>NUCLEOTIDE SEQUENCE [LARGE SCALE GENOMIC DNA]</scope>
    <source>
        <strain evidence="2 3">YU 961-1</strain>
    </source>
</reference>
<dbReference type="GO" id="GO:0004197">
    <property type="term" value="F:cysteine-type endopeptidase activity"/>
    <property type="evidence" value="ECO:0007669"/>
    <property type="project" value="InterPro"/>
</dbReference>